<dbReference type="EMBL" id="FPAZ01000009">
    <property type="protein sequence ID" value="SFT78102.1"/>
    <property type="molecule type" value="Genomic_DNA"/>
</dbReference>
<evidence type="ECO:0000313" key="2">
    <source>
        <dbReference type="EMBL" id="SFT78102.1"/>
    </source>
</evidence>
<keyword evidence="1" id="KW-0812">Transmembrane</keyword>
<dbReference type="Proteomes" id="UP000183805">
    <property type="component" value="Unassembled WGS sequence"/>
</dbReference>
<name>A0ABY1GJT6_9GAMM</name>
<organism evidence="2 3">
    <name type="scientific">Pseudoalteromonas lipolytica</name>
    <dbReference type="NCBI Taxonomy" id="570156"/>
    <lineage>
        <taxon>Bacteria</taxon>
        <taxon>Pseudomonadati</taxon>
        <taxon>Pseudomonadota</taxon>
        <taxon>Gammaproteobacteria</taxon>
        <taxon>Alteromonadales</taxon>
        <taxon>Pseudoalteromonadaceae</taxon>
        <taxon>Pseudoalteromonas</taxon>
    </lineage>
</organism>
<proteinExistence type="predicted"/>
<reference evidence="2 3" key="1">
    <citation type="submission" date="2016-10" db="EMBL/GenBank/DDBJ databases">
        <authorList>
            <person name="Varghese N."/>
            <person name="Submissions S."/>
        </authorList>
    </citation>
    <scope>NUCLEOTIDE SEQUENCE [LARGE SCALE GENOMIC DNA]</scope>
    <source>
        <strain evidence="2 3">CGMCC 1.8499</strain>
    </source>
</reference>
<evidence type="ECO:0000313" key="3">
    <source>
        <dbReference type="Proteomes" id="UP000183805"/>
    </source>
</evidence>
<gene>
    <name evidence="2" type="ORF">SAMN04487854_109180</name>
</gene>
<sequence>MFSGKGSKSQKAFTLIEVLIAMVIFSLVMSLSVMAYRFSLLQLGDSDDAGSLEELTIIKLVNNQVRTMKPFFVSYNNELKPFFIGTEKEIMFITEQPILINEPMAIAKLFIIDKTLKYCEFAYGSFSLENIPRSTVCEKSIHYTAREVSKFSYFGWKDNLELDNYYSQYLNINVKPKPNWYSNFNGETRKVMPLFIKVILQDQSNIMLKIPQTTSFQQGVTSGFQG</sequence>
<accession>A0ABY1GJT6</accession>
<comment type="caution">
    <text evidence="2">The sequence shown here is derived from an EMBL/GenBank/DDBJ whole genome shotgun (WGS) entry which is preliminary data.</text>
</comment>
<feature type="transmembrane region" description="Helical" evidence="1">
    <location>
        <begin position="12"/>
        <end position="36"/>
    </location>
</feature>
<dbReference type="Pfam" id="PF07963">
    <property type="entry name" value="N_methyl"/>
    <property type="match status" value="1"/>
</dbReference>
<dbReference type="NCBIfam" id="TIGR02532">
    <property type="entry name" value="IV_pilin_GFxxxE"/>
    <property type="match status" value="1"/>
</dbReference>
<dbReference type="InterPro" id="IPR012902">
    <property type="entry name" value="N_methyl_site"/>
</dbReference>
<keyword evidence="1" id="KW-0472">Membrane</keyword>
<keyword evidence="3" id="KW-1185">Reference proteome</keyword>
<dbReference type="RefSeq" id="WP_074989236.1">
    <property type="nucleotide sequence ID" value="NZ_FPAZ01000009.1"/>
</dbReference>
<evidence type="ECO:0000256" key="1">
    <source>
        <dbReference type="SAM" id="Phobius"/>
    </source>
</evidence>
<protein>
    <submittedName>
        <fullName evidence="2">Prepilin-type N-terminal cleavage/methylation domain-containing protein</fullName>
    </submittedName>
</protein>
<keyword evidence="1" id="KW-1133">Transmembrane helix</keyword>